<dbReference type="Pfam" id="PF23122">
    <property type="entry name" value="C2_ITFG1"/>
    <property type="match status" value="1"/>
</dbReference>
<evidence type="ECO:0000256" key="4">
    <source>
        <dbReference type="ARBA" id="ARBA00022729"/>
    </source>
</evidence>
<dbReference type="AlphaFoldDB" id="A0A2P6N0U4"/>
<dbReference type="FunCoup" id="A0A2P6N0U4">
    <property type="interactions" value="57"/>
</dbReference>
<dbReference type="Proteomes" id="UP000241769">
    <property type="component" value="Unassembled WGS sequence"/>
</dbReference>
<evidence type="ECO:0000313" key="11">
    <source>
        <dbReference type="Proteomes" id="UP000241769"/>
    </source>
</evidence>
<keyword evidence="4" id="KW-0732">Signal</keyword>
<proteinExistence type="inferred from homology"/>
<evidence type="ECO:0000256" key="2">
    <source>
        <dbReference type="ARBA" id="ARBA00006496"/>
    </source>
</evidence>
<dbReference type="PANTHER" id="PTHR13412:SF0">
    <property type="entry name" value="T-CELL IMMUNOMODULATORY PROTEIN"/>
    <property type="match status" value="1"/>
</dbReference>
<protein>
    <recommendedName>
        <fullName evidence="9">T-cell immunomodulatory protein TIP C2 domain-containing protein</fullName>
    </recommendedName>
</protein>
<evidence type="ECO:0000256" key="6">
    <source>
        <dbReference type="ARBA" id="ARBA00023136"/>
    </source>
</evidence>
<organism evidence="10 11">
    <name type="scientific">Planoprotostelium fungivorum</name>
    <dbReference type="NCBI Taxonomy" id="1890364"/>
    <lineage>
        <taxon>Eukaryota</taxon>
        <taxon>Amoebozoa</taxon>
        <taxon>Evosea</taxon>
        <taxon>Variosea</taxon>
        <taxon>Cavosteliida</taxon>
        <taxon>Cavosteliaceae</taxon>
        <taxon>Planoprotostelium</taxon>
    </lineage>
</organism>
<dbReference type="EMBL" id="MDYQ01000257">
    <property type="protein sequence ID" value="PRP77564.1"/>
    <property type="molecule type" value="Genomic_DNA"/>
</dbReference>
<keyword evidence="3 8" id="KW-0812">Transmembrane</keyword>
<reference evidence="10 11" key="1">
    <citation type="journal article" date="2018" name="Genome Biol. Evol.">
        <title>Multiple Roots of Fruiting Body Formation in Amoebozoa.</title>
        <authorList>
            <person name="Hillmann F."/>
            <person name="Forbes G."/>
            <person name="Novohradska S."/>
            <person name="Ferling I."/>
            <person name="Riege K."/>
            <person name="Groth M."/>
            <person name="Westermann M."/>
            <person name="Marz M."/>
            <person name="Spaller T."/>
            <person name="Winckler T."/>
            <person name="Schaap P."/>
            <person name="Glockner G."/>
        </authorList>
    </citation>
    <scope>NUCLEOTIDE SEQUENCE [LARGE SCALE GENOMIC DNA]</scope>
    <source>
        <strain evidence="10 11">Jena</strain>
    </source>
</reference>
<dbReference type="Pfam" id="PF13517">
    <property type="entry name" value="FG-GAP_3"/>
    <property type="match status" value="1"/>
</dbReference>
<comment type="caution">
    <text evidence="10">The sequence shown here is derived from an EMBL/GenBank/DDBJ whole genome shotgun (WGS) entry which is preliminary data.</text>
</comment>
<dbReference type="GO" id="GO:0005886">
    <property type="term" value="C:plasma membrane"/>
    <property type="evidence" value="ECO:0007669"/>
    <property type="project" value="TreeGrafter"/>
</dbReference>
<gene>
    <name evidence="10" type="ORF">PROFUN_00425</name>
</gene>
<keyword evidence="11" id="KW-1185">Reference proteome</keyword>
<comment type="similarity">
    <text evidence="2">Belongs to the TIP family.</text>
</comment>
<name>A0A2P6N0U4_9EUKA</name>
<feature type="domain" description="T-cell immunomodulatory protein TIP C2" evidence="9">
    <location>
        <begin position="515"/>
        <end position="613"/>
    </location>
</feature>
<evidence type="ECO:0000256" key="8">
    <source>
        <dbReference type="SAM" id="Phobius"/>
    </source>
</evidence>
<dbReference type="InParanoid" id="A0A2P6N0U4"/>
<evidence type="ECO:0000256" key="5">
    <source>
        <dbReference type="ARBA" id="ARBA00022989"/>
    </source>
</evidence>
<dbReference type="InterPro" id="IPR028994">
    <property type="entry name" value="Integrin_alpha_N"/>
</dbReference>
<dbReference type="SUPFAM" id="SSF69318">
    <property type="entry name" value="Integrin alpha N-terminal domain"/>
    <property type="match status" value="2"/>
</dbReference>
<accession>A0A2P6N0U4</accession>
<keyword evidence="7" id="KW-0325">Glycoprotein</keyword>
<comment type="subcellular location">
    <subcellularLocation>
        <location evidence="1">Membrane</location>
        <topology evidence="1">Single-pass type I membrane protein</topology>
    </subcellularLocation>
</comment>
<evidence type="ECO:0000256" key="7">
    <source>
        <dbReference type="ARBA" id="ARBA00023180"/>
    </source>
</evidence>
<evidence type="ECO:0000256" key="1">
    <source>
        <dbReference type="ARBA" id="ARBA00004479"/>
    </source>
</evidence>
<feature type="transmembrane region" description="Helical" evidence="8">
    <location>
        <begin position="619"/>
        <end position="643"/>
    </location>
</feature>
<keyword evidence="6 8" id="KW-0472">Membrane</keyword>
<dbReference type="InterPro" id="IPR024881">
    <property type="entry name" value="Tip"/>
</dbReference>
<dbReference type="Gene3D" id="2.130.10.130">
    <property type="entry name" value="Integrin alpha, N-terminal"/>
    <property type="match status" value="1"/>
</dbReference>
<dbReference type="InterPro" id="IPR013517">
    <property type="entry name" value="FG-GAP"/>
</dbReference>
<sequence length="678" mass="76056">MFRSKRSRAALAVGLFISSVAIYMLLRTKTIKMDTSSTSNLFSPNPSNEPHFRESKLFDLKNIDMGINRERTSFSRIASLGDFNSDRFTDVIMLTGGSSDSNAWKFMSTNVRVKATKGDNIITADFNFDGSLDVLIVGDRETGKELELWYGDHNRLVLSDIKFGTADGDILVLDVNGDARPDLFGEHEGQMTFWINEGDSFRKEKQQRDGELGGRRLYTPHSNSFVDLNGDCLSDLVITSVDASNVRYVEIWLNVKDGFRHHQSIQIPKGTGQLTFTDLDGSGSIDILYPVCEAWPHCTRSEIHVVYNQQISLCKNDWIAEDNCRKTSNLCSADPNFKLNFPPVKSQPDSDLFEGYNVYSIEHYLLVDERSNTLYIRAGDVDRDGYPDLLVPYRSDEGEKKVQLLMNLPCEVKVIERGRTEGEKGKGCGGRSFAPLGTTSGDLSLFEDVHTAAFLDLDEKGKLDIIVMHGNKERVSLVYNNLVNDAFFLKTMALNGLCVGWCGSGSSMTFTTPKPYGVNQYGASFKYTISDIHGNQKAIQGAQLTQSGHNSLSLPYILFGLGRTSNYIEQVYAGLPIAKAVHYSMWICIIPNSQLVAVPFPLDSPDEWQLDLYIKHSGLLLWVVVTVITTLIVIAATIIFFRWREKVMTARRIQVDLLQVEDERIKKETAHLFSFNAM</sequence>
<evidence type="ECO:0000259" key="9">
    <source>
        <dbReference type="Pfam" id="PF23122"/>
    </source>
</evidence>
<dbReference type="PANTHER" id="PTHR13412">
    <property type="entry name" value="T-CELL IMMUNOMODULATORY PROTEIN HOMOLOG"/>
    <property type="match status" value="1"/>
</dbReference>
<keyword evidence="5 8" id="KW-1133">Transmembrane helix</keyword>
<dbReference type="InterPro" id="IPR057089">
    <property type="entry name" value="C2_TIP"/>
</dbReference>
<evidence type="ECO:0000256" key="3">
    <source>
        <dbReference type="ARBA" id="ARBA00022692"/>
    </source>
</evidence>
<evidence type="ECO:0000313" key="10">
    <source>
        <dbReference type="EMBL" id="PRP77564.1"/>
    </source>
</evidence>
<dbReference type="OrthoDB" id="10022113at2759"/>